<proteinExistence type="predicted"/>
<protein>
    <submittedName>
        <fullName evidence="4">Uncharacterized protein</fullName>
    </submittedName>
</protein>
<evidence type="ECO:0000256" key="2">
    <source>
        <dbReference type="SAM" id="Phobius"/>
    </source>
</evidence>
<evidence type="ECO:0000256" key="1">
    <source>
        <dbReference type="SAM" id="MobiDB-lite"/>
    </source>
</evidence>
<sequence length="429" mass="44213">MRTETAARPRKVATVTAALTVSLASLFAGVPVSAADPYDDDSGSSYDGGGNDSGGAQEAPGSGEDGQENPDQGGGAREVPGDTGGGHDLPGQDSAPESPGQGGGTPESPGDSAGTPGLSGGTQEAPPAGGTMQPTELDAPEPDVTAAASSETTRASTTNSSQEVSTYQESLTSTVVSTSTVSTAVTLSSPVSQWNSSWVSYDTYYRPVFTNPYRIPLQVIYDYAGGPQVFTVPPMQRAVIDVPNGGVYSFTAATKPASGPPTNIAVGSFSGGGFQPAPGQAPPQKPARLNSTKNVLVQIKYSSGTSDPFRVSSLTDLGKDHDAKDTTKVLLDGEVPAWGAWTKSAEGEALFVITETQLLPGVKRPGQDPLPGYNIRLVSSEKSTASWFSRHRTVLIVGIVGVLALATAITLIVMPKRRRTANGVDKYHV</sequence>
<name>A0A7I7SSD3_9MYCO</name>
<dbReference type="EMBL" id="AP022595">
    <property type="protein sequence ID" value="BBY59059.1"/>
    <property type="molecule type" value="Genomic_DNA"/>
</dbReference>
<dbReference type="RefSeq" id="WP_163696886.1">
    <property type="nucleotide sequence ID" value="NZ_AP022595.1"/>
</dbReference>
<evidence type="ECO:0000313" key="4">
    <source>
        <dbReference type="EMBL" id="BBY59059.1"/>
    </source>
</evidence>
<dbReference type="KEGG" id="msar:MSAR_21950"/>
<feature type="chain" id="PRO_5029691605" evidence="3">
    <location>
        <begin position="35"/>
        <end position="429"/>
    </location>
</feature>
<keyword evidence="3" id="KW-0732">Signal</keyword>
<feature type="compositionally biased region" description="Low complexity" evidence="1">
    <location>
        <begin position="145"/>
        <end position="161"/>
    </location>
</feature>
<feature type="transmembrane region" description="Helical" evidence="2">
    <location>
        <begin position="394"/>
        <end position="414"/>
    </location>
</feature>
<keyword evidence="2" id="KW-0472">Membrane</keyword>
<feature type="signal peptide" evidence="3">
    <location>
        <begin position="1"/>
        <end position="34"/>
    </location>
</feature>
<evidence type="ECO:0000256" key="3">
    <source>
        <dbReference type="SAM" id="SignalP"/>
    </source>
</evidence>
<reference evidence="4 5" key="1">
    <citation type="journal article" date="2019" name="Emerg. Microbes Infect.">
        <title>Comprehensive subspecies identification of 175 nontuberculous mycobacteria species based on 7547 genomic profiles.</title>
        <authorList>
            <person name="Matsumoto Y."/>
            <person name="Kinjo T."/>
            <person name="Motooka D."/>
            <person name="Nabeya D."/>
            <person name="Jung N."/>
            <person name="Uechi K."/>
            <person name="Horii T."/>
            <person name="Iida T."/>
            <person name="Fujita J."/>
            <person name="Nakamura S."/>
        </authorList>
    </citation>
    <scope>NUCLEOTIDE SEQUENCE [LARGE SCALE GENOMIC DNA]</scope>
    <source>
        <strain evidence="4 5">JCM 30395</strain>
    </source>
</reference>
<keyword evidence="5" id="KW-1185">Reference proteome</keyword>
<organism evidence="4 5">
    <name type="scientific">Mycolicibacterium sarraceniae</name>
    <dbReference type="NCBI Taxonomy" id="1534348"/>
    <lineage>
        <taxon>Bacteria</taxon>
        <taxon>Bacillati</taxon>
        <taxon>Actinomycetota</taxon>
        <taxon>Actinomycetes</taxon>
        <taxon>Mycobacteriales</taxon>
        <taxon>Mycobacteriaceae</taxon>
        <taxon>Mycolicibacterium</taxon>
    </lineage>
</organism>
<keyword evidence="2" id="KW-0812">Transmembrane</keyword>
<gene>
    <name evidence="4" type="ORF">MSAR_21950</name>
</gene>
<keyword evidence="2" id="KW-1133">Transmembrane helix</keyword>
<feature type="region of interest" description="Disordered" evidence="1">
    <location>
        <begin position="29"/>
        <end position="168"/>
    </location>
</feature>
<feature type="compositionally biased region" description="Gly residues" evidence="1">
    <location>
        <begin position="72"/>
        <end position="88"/>
    </location>
</feature>
<dbReference type="Proteomes" id="UP000466445">
    <property type="component" value="Chromosome"/>
</dbReference>
<accession>A0A7I7SSD3</accession>
<evidence type="ECO:0000313" key="5">
    <source>
        <dbReference type="Proteomes" id="UP000466445"/>
    </source>
</evidence>
<dbReference type="AlphaFoldDB" id="A0A7I7SSD3"/>